<keyword evidence="12" id="KW-1185">Reference proteome</keyword>
<feature type="binding site" evidence="9">
    <location>
        <position position="245"/>
    </location>
    <ligand>
        <name>Mg(2+)</name>
        <dbReference type="ChEBI" id="CHEBI:18420"/>
        <label>2</label>
    </ligand>
</feature>
<feature type="binding site" evidence="9">
    <location>
        <position position="293"/>
    </location>
    <ligand>
        <name>Mg(2+)</name>
        <dbReference type="ChEBI" id="CHEBI:18420"/>
        <label>1</label>
        <note>catalytic</note>
    </ligand>
</feature>
<feature type="binding site" evidence="9">
    <location>
        <position position="899"/>
    </location>
    <ligand>
        <name>substrate</name>
    </ligand>
</feature>
<dbReference type="Gene3D" id="3.40.50.280">
    <property type="entry name" value="Cobalamin-binding domain"/>
    <property type="match status" value="1"/>
</dbReference>
<feature type="binding site" evidence="9">
    <location>
        <position position="608"/>
    </location>
    <ligand>
        <name>substrate</name>
    </ligand>
</feature>
<dbReference type="HAMAP" id="MF_02050">
    <property type="entry name" value="IcmF"/>
    <property type="match status" value="1"/>
</dbReference>
<feature type="binding site" evidence="9">
    <location>
        <position position="294"/>
    </location>
    <ligand>
        <name>Mg(2+)</name>
        <dbReference type="ChEBI" id="CHEBI:18420"/>
        <label>2</label>
    </ligand>
</feature>
<keyword evidence="7 9" id="KW-0413">Isomerase</keyword>
<dbReference type="InterPro" id="IPR027417">
    <property type="entry name" value="P-loop_NTPase"/>
</dbReference>
<feature type="binding site" evidence="9">
    <location>
        <position position="232"/>
    </location>
    <ligand>
        <name>Mg(2+)</name>
        <dbReference type="ChEBI" id="CHEBI:18420"/>
        <label>2</label>
    </ligand>
</feature>
<feature type="binding site" description="axial binding residue" evidence="9">
    <location>
        <position position="20"/>
    </location>
    <ligand>
        <name>adenosylcob(III)alamin</name>
        <dbReference type="ChEBI" id="CHEBI:18408"/>
    </ligand>
    <ligandPart>
        <name>Co</name>
        <dbReference type="ChEBI" id="CHEBI:27638"/>
    </ligandPart>
</feature>
<sequence>MYTPQNKIRIVTAASLFDGHDAAINIMRRIMQAKGAEVIHLGHDRSVQDVVDCAIQEDANAIAMTSYQGGHVEYLKYMYDLLKEKGCGHIKIFAGGGGVILPDEIAELHQYGITRIYSPDDGRAMGLEGMIEDLLKQSDFPTGNQLNGEVGHLNDRNPKDIARLISAAENHSTLPETQAMLKKIESLAAASKSPVLGITGTGGAGKSSLVDEIVRRFLLDFKDKRIGIISVDPSKRKTGGALLGDRIRMNAIRSERVYMRSMATRQSNLAVSRHINDAVNILKAAHFDLIVLETSGIGQSDTQITDYCDLSMYVMTPEYGAATQLEKIDMLDFADIVAVNKFDKRGAMDALRDVKKQYQRNHKLFDKDAESMPVFGSIASQFNDPGTNTLYRALMDKVVEKTGATLQSSFHASDELSEKIFIIPPARSRYLSEISENNRGYDKRSREQAAVAQKLFGIRKTIETLTDSRIEDKDRLIKGLQEVYQKVSLDLDPKNLQLLEQWEMKKRQYQDEYYVFKVRDKELKIKTHTESLSHTQVPKVAVPKFEAWGEILQWALSENFPGEFPYAAGIYPFKREGEDPTRMFAGEGGPERTNKRFHYVSKGLPAARLSTAFDSVTLYGQDPDHRPDIYGKIGNSGVSVPTLDDAKKLYSGFNLADPKTSVSMTINGPAPTITAFFMNAAIDQQCELYIREHGLEAEVNAKIDAIYKEKGLPRPYYSAAVGAGQTAEGKQGVLPEGNNGLGLMLLGVTGDQVLPAEVYQPIKERTLKAVRGTVQADILKEDQAQNTCIFSTEFSLRVMGDVQQYFINKGVRNFYSVSISGYHIAEAGANPISQLAFTLSNGFTFVEYYLSRGMHIDDFAPNLSFFFSNGVDPEYSVIGRVARRLWAKAIKFKYGGNERSQMLKYHIQTSGRSLHAQEIDFNDIRTTLQALYAIYDNCNSLHTNAYDEAITTPTEESVRRAMAIQLIINKELGLAKNENPLQGSFIIEELTDLVEEAVLTEFDRISERGGVLGAMETMYQRGKIQEESLYYETLKHTGEFPIIGVNTFLSSKGSPTVIPAEVIRSTTEEKEFQIRNVHSLWERSGDKGTEMLRRLQQTAVRNENIFEELMETVKYCSLGQITKALFEVGGQYRRNM</sequence>
<dbReference type="InterPro" id="IPR006158">
    <property type="entry name" value="Cobalamin-bd"/>
</dbReference>
<comment type="caution">
    <text evidence="11">The sequence shown here is derived from an EMBL/GenBank/DDBJ whole genome shotgun (WGS) entry which is preliminary data.</text>
</comment>
<keyword evidence="9" id="KW-0479">Metal-binding</keyword>
<keyword evidence="5 9" id="KW-0342">GTP-binding</keyword>
<keyword evidence="4 9" id="KW-0378">Hydrolase</keyword>
<accession>A0ABP8MNS2</accession>
<feature type="binding site" evidence="9">
    <location>
        <begin position="340"/>
        <end position="343"/>
    </location>
    <ligand>
        <name>GTP</name>
        <dbReference type="ChEBI" id="CHEBI:37565"/>
    </ligand>
</feature>
<organism evidence="11 12">
    <name type="scientific">Rurimicrobium arvi</name>
    <dbReference type="NCBI Taxonomy" id="2049916"/>
    <lineage>
        <taxon>Bacteria</taxon>
        <taxon>Pseudomonadati</taxon>
        <taxon>Bacteroidota</taxon>
        <taxon>Chitinophagia</taxon>
        <taxon>Chitinophagales</taxon>
        <taxon>Chitinophagaceae</taxon>
        <taxon>Rurimicrobium</taxon>
    </lineage>
</organism>
<comment type="catalytic activity">
    <reaction evidence="9">
        <text>2-methylpropanoyl-CoA = butanoyl-CoA</text>
        <dbReference type="Rhea" id="RHEA:13141"/>
        <dbReference type="ChEBI" id="CHEBI:57338"/>
        <dbReference type="ChEBI" id="CHEBI:57371"/>
        <dbReference type="EC" id="5.4.99.13"/>
    </reaction>
</comment>
<dbReference type="EMBL" id="BAABEZ010000014">
    <property type="protein sequence ID" value="GAA4452461.1"/>
    <property type="molecule type" value="Genomic_DNA"/>
</dbReference>
<feature type="binding site" evidence="9">
    <location>
        <position position="904"/>
    </location>
    <ligand>
        <name>substrate</name>
    </ligand>
</feature>
<proteinExistence type="inferred from homology"/>
<feature type="binding site" evidence="9">
    <location>
        <begin position="203"/>
        <end position="208"/>
    </location>
    <ligand>
        <name>GTP</name>
        <dbReference type="ChEBI" id="CHEBI:37565"/>
    </ligand>
</feature>
<dbReference type="Pfam" id="PF01642">
    <property type="entry name" value="MM_CoA_mutase"/>
    <property type="match status" value="2"/>
</dbReference>
<feature type="binding site" evidence="9">
    <location>
        <position position="815"/>
    </location>
    <ligand>
        <name>substrate</name>
    </ligand>
</feature>
<dbReference type="SUPFAM" id="SSF51703">
    <property type="entry name" value="Cobalamin (vitamin B12)-dependent enzymes"/>
    <property type="match status" value="1"/>
</dbReference>
<feature type="binding site" evidence="9">
    <location>
        <position position="771"/>
    </location>
    <ligand>
        <name>substrate</name>
    </ligand>
</feature>
<feature type="binding site" evidence="9">
    <location>
        <position position="1016"/>
    </location>
    <ligand>
        <name>GTP</name>
        <dbReference type="ChEBI" id="CHEBI:37565"/>
    </ligand>
</feature>
<dbReference type="CDD" id="cd02071">
    <property type="entry name" value="MM_CoA_mut_B12_BD"/>
    <property type="match status" value="1"/>
</dbReference>
<dbReference type="EC" id="5.4.99.13" evidence="9"/>
<comment type="cofactor">
    <cofactor evidence="9">
        <name>Mg(2+)</name>
        <dbReference type="ChEBI" id="CHEBI:18420"/>
    </cofactor>
</comment>
<protein>
    <recommendedName>
        <fullName evidence="9">Fused isobutyryl-CoA mutase</fullName>
    </recommendedName>
    <domain>
        <recommendedName>
            <fullName evidence="9">Isobutyryl-CoA mutase</fullName>
            <shortName evidence="9">ICM</shortName>
            <ecNumber evidence="9">5.4.99.13</ecNumber>
        </recommendedName>
    </domain>
    <domain>
        <recommendedName>
            <fullName evidence="9">P-loop GTPase</fullName>
            <ecNumber evidence="9">3.6.5.-</ecNumber>
        </recommendedName>
        <alternativeName>
            <fullName evidence="9">G-protein chaperone</fullName>
        </alternativeName>
    </domain>
</protein>
<comment type="cofactor">
    <cofactor evidence="1 9">
        <name>adenosylcob(III)alamin</name>
        <dbReference type="ChEBI" id="CHEBI:18408"/>
    </cofactor>
</comment>
<dbReference type="SUPFAM" id="SSF52242">
    <property type="entry name" value="Cobalamin (vitamin B12)-binding domain"/>
    <property type="match status" value="1"/>
</dbReference>
<evidence type="ECO:0000256" key="2">
    <source>
        <dbReference type="ARBA" id="ARBA00022628"/>
    </source>
</evidence>
<feature type="binding site" evidence="9">
    <location>
        <position position="573"/>
    </location>
    <ligand>
        <name>substrate</name>
    </ligand>
</feature>
<evidence type="ECO:0000256" key="9">
    <source>
        <dbReference type="HAMAP-Rule" id="MF_02050"/>
    </source>
</evidence>
<feature type="binding site" evidence="9">
    <location>
        <position position="231"/>
    </location>
    <ligand>
        <name>Mg(2+)</name>
        <dbReference type="ChEBI" id="CHEBI:18420"/>
        <label>2</label>
    </ligand>
</feature>
<dbReference type="PANTHER" id="PTHR43087">
    <property type="entry name" value="LYSINE/ARGININE/ORNITHINE TRANSPORT SYSTEM KINASE"/>
    <property type="match status" value="1"/>
</dbReference>
<dbReference type="Gene3D" id="3.40.50.300">
    <property type="entry name" value="P-loop containing nucleotide triphosphate hydrolases"/>
    <property type="match status" value="1"/>
</dbReference>
<feature type="binding site" evidence="9">
    <location>
        <position position="293"/>
    </location>
    <ligand>
        <name>Mg(2+)</name>
        <dbReference type="ChEBI" id="CHEBI:18420"/>
        <label>2</label>
    </ligand>
</feature>
<evidence type="ECO:0000256" key="4">
    <source>
        <dbReference type="ARBA" id="ARBA00022801"/>
    </source>
</evidence>
<keyword evidence="2 9" id="KW-0846">Cobalamin</keyword>
<evidence type="ECO:0000256" key="6">
    <source>
        <dbReference type="ARBA" id="ARBA00023186"/>
    </source>
</evidence>
<keyword evidence="3 9" id="KW-0547">Nucleotide-binding</keyword>
<dbReference type="InterPro" id="IPR033669">
    <property type="entry name" value="IcmF"/>
</dbReference>
<comment type="function">
    <text evidence="9">Catalyzes the reversible interconversion of isobutyryl-CoA and n-butyryl-CoA, using radical chemistry. Also exhibits GTPase activity, associated with its G-protein domain (MeaI) that functions as a chaperone that assists cofactor delivery and proper holo-enzyme assembly.</text>
</comment>
<evidence type="ECO:0000256" key="3">
    <source>
        <dbReference type="ARBA" id="ARBA00022741"/>
    </source>
</evidence>
<comment type="subunit">
    <text evidence="9">Homodimer.</text>
</comment>
<dbReference type="PANTHER" id="PTHR43087:SF1">
    <property type="entry name" value="LAO_AO TRANSPORT SYSTEM ATPASE"/>
    <property type="match status" value="1"/>
</dbReference>
<feature type="binding site" evidence="9">
    <location>
        <position position="1135"/>
    </location>
    <ligand>
        <name>GTP</name>
        <dbReference type="ChEBI" id="CHEBI:37565"/>
    </ligand>
</feature>
<feature type="binding site" evidence="9">
    <location>
        <position position="207"/>
    </location>
    <ligand>
        <name>Mg(2+)</name>
        <dbReference type="ChEBI" id="CHEBI:18420"/>
        <label>1</label>
        <note>catalytic</note>
    </ligand>
</feature>
<dbReference type="PROSITE" id="PS51332">
    <property type="entry name" value="B12_BINDING"/>
    <property type="match status" value="1"/>
</dbReference>
<evidence type="ECO:0000259" key="10">
    <source>
        <dbReference type="PROSITE" id="PS51332"/>
    </source>
</evidence>
<dbReference type="EC" id="3.6.5.-" evidence="9"/>
<dbReference type="Pfam" id="PF03308">
    <property type="entry name" value="MeaB"/>
    <property type="match status" value="1"/>
</dbReference>
<dbReference type="InterPro" id="IPR036724">
    <property type="entry name" value="Cobalamin-bd_sf"/>
</dbReference>
<dbReference type="SUPFAM" id="SSF52540">
    <property type="entry name" value="P-loop containing nucleoside triphosphate hydrolases"/>
    <property type="match status" value="1"/>
</dbReference>
<dbReference type="Gene3D" id="3.20.20.240">
    <property type="entry name" value="Methylmalonyl-CoA mutase"/>
    <property type="match status" value="1"/>
</dbReference>
<keyword evidence="9" id="KW-0511">Multifunctional enzyme</keyword>
<comment type="similarity">
    <text evidence="9">Belongs to the IcmF family.</text>
</comment>
<comment type="domain">
    <text evidence="9">Is composed of four functional domains: the N-terminal 5'-deoxyadenosylcobalamin binding region that is homologous to the small subunit of ICM (IcmB), a middle P-loop GTPase domain (MeaI) that likely acts as a chaperone for ICM, a structured linker region involved in dimer formation, and a C-terminal part that is homologous to the large substrate-binding subunit of ICM (IcmA).</text>
</comment>
<gene>
    <name evidence="9" type="primary">icmF</name>
    <name evidence="11" type="ORF">GCM10023092_11520</name>
</gene>
<reference evidence="12" key="1">
    <citation type="journal article" date="2019" name="Int. J. Syst. Evol. Microbiol.">
        <title>The Global Catalogue of Microorganisms (GCM) 10K type strain sequencing project: providing services to taxonomists for standard genome sequencing and annotation.</title>
        <authorList>
            <consortium name="The Broad Institute Genomics Platform"/>
            <consortium name="The Broad Institute Genome Sequencing Center for Infectious Disease"/>
            <person name="Wu L."/>
            <person name="Ma J."/>
        </authorList>
    </citation>
    <scope>NUCLEOTIDE SEQUENCE [LARGE SCALE GENOMIC DNA]</scope>
    <source>
        <strain evidence="12">JCM 31921</strain>
    </source>
</reference>
<feature type="binding site" evidence="9">
    <location>
        <position position="864"/>
    </location>
    <ligand>
        <name>substrate</name>
    </ligand>
</feature>
<dbReference type="Pfam" id="PF02310">
    <property type="entry name" value="B12-binding"/>
    <property type="match status" value="1"/>
</dbReference>
<feature type="domain" description="B12-binding" evidence="10">
    <location>
        <begin position="7"/>
        <end position="141"/>
    </location>
</feature>
<evidence type="ECO:0000313" key="12">
    <source>
        <dbReference type="Proteomes" id="UP001501410"/>
    </source>
</evidence>
<keyword evidence="9" id="KW-0460">Magnesium</keyword>
<dbReference type="InterPro" id="IPR016176">
    <property type="entry name" value="Cbl-dep_enz_cat"/>
</dbReference>
<dbReference type="Proteomes" id="UP001501410">
    <property type="component" value="Unassembled WGS sequence"/>
</dbReference>
<keyword evidence="6 9" id="KW-0143">Chaperone</keyword>
<dbReference type="InterPro" id="IPR006099">
    <property type="entry name" value="MeMalonylCoA_mutase_a/b_cat"/>
</dbReference>
<name>A0ABP8MNS2_9BACT</name>
<evidence type="ECO:0000313" key="11">
    <source>
        <dbReference type="EMBL" id="GAA4452461.1"/>
    </source>
</evidence>
<evidence type="ECO:0000256" key="8">
    <source>
        <dbReference type="ARBA" id="ARBA00023285"/>
    </source>
</evidence>
<comment type="catalytic activity">
    <reaction evidence="9">
        <text>GTP + H2O = GDP + phosphate + H(+)</text>
        <dbReference type="Rhea" id="RHEA:19669"/>
        <dbReference type="ChEBI" id="CHEBI:15377"/>
        <dbReference type="ChEBI" id="CHEBI:15378"/>
        <dbReference type="ChEBI" id="CHEBI:37565"/>
        <dbReference type="ChEBI" id="CHEBI:43474"/>
        <dbReference type="ChEBI" id="CHEBI:58189"/>
    </reaction>
</comment>
<comment type="caution">
    <text evidence="9">Lacks conserved residue(s) required for the propagation of feature annotation.</text>
</comment>
<evidence type="ECO:0000256" key="7">
    <source>
        <dbReference type="ARBA" id="ARBA00023235"/>
    </source>
</evidence>
<dbReference type="InterPro" id="IPR052040">
    <property type="entry name" value="GTPase/Isobutyryl-CoA_mutase"/>
</dbReference>
<feature type="binding site" evidence="9">
    <location>
        <position position="245"/>
    </location>
    <ligand>
        <name>Mg(2+)</name>
        <dbReference type="ChEBI" id="CHEBI:18420"/>
        <label>1</label>
        <note>catalytic</note>
    </ligand>
</feature>
<feature type="binding site" evidence="9">
    <location>
        <position position="248"/>
    </location>
    <ligand>
        <name>GTP</name>
        <dbReference type="ChEBI" id="CHEBI:37565"/>
    </ligand>
</feature>
<keyword evidence="8 9" id="KW-0170">Cobalt</keyword>
<evidence type="ECO:0000256" key="1">
    <source>
        <dbReference type="ARBA" id="ARBA00001922"/>
    </source>
</evidence>
<evidence type="ECO:0000256" key="5">
    <source>
        <dbReference type="ARBA" id="ARBA00023134"/>
    </source>
</evidence>